<feature type="compositionally biased region" description="Basic and acidic residues" evidence="1">
    <location>
        <begin position="18"/>
        <end position="30"/>
    </location>
</feature>
<reference evidence="2" key="1">
    <citation type="journal article" date="2021" name="PeerJ">
        <title>Extensive microbial diversity within the chicken gut microbiome revealed by metagenomics and culture.</title>
        <authorList>
            <person name="Gilroy R."/>
            <person name="Ravi A."/>
            <person name="Getino M."/>
            <person name="Pursley I."/>
            <person name="Horton D.L."/>
            <person name="Alikhan N.F."/>
            <person name="Baker D."/>
            <person name="Gharbi K."/>
            <person name="Hall N."/>
            <person name="Watson M."/>
            <person name="Adriaenssens E.M."/>
            <person name="Foster-Nyarko E."/>
            <person name="Jarju S."/>
            <person name="Secka A."/>
            <person name="Antonio M."/>
            <person name="Oren A."/>
            <person name="Chaudhuri R.R."/>
            <person name="La Ragione R."/>
            <person name="Hildebrand F."/>
            <person name="Pallen M.J."/>
        </authorList>
    </citation>
    <scope>NUCLEOTIDE SEQUENCE</scope>
    <source>
        <strain evidence="2">ChiSxjej1B13-11762</strain>
    </source>
</reference>
<evidence type="ECO:0000256" key="1">
    <source>
        <dbReference type="SAM" id="MobiDB-lite"/>
    </source>
</evidence>
<proteinExistence type="predicted"/>
<feature type="compositionally biased region" description="Acidic residues" evidence="1">
    <location>
        <begin position="54"/>
        <end position="66"/>
    </location>
</feature>
<dbReference type="AlphaFoldDB" id="A0A9D1R9P8"/>
<feature type="region of interest" description="Disordered" evidence="1">
    <location>
        <begin position="18"/>
        <end position="66"/>
    </location>
</feature>
<name>A0A9D1R9P8_9FIRM</name>
<organism evidence="2 3">
    <name type="scientific">Candidatus Dorea gallistercoris</name>
    <dbReference type="NCBI Taxonomy" id="2838542"/>
    <lineage>
        <taxon>Bacteria</taxon>
        <taxon>Bacillati</taxon>
        <taxon>Bacillota</taxon>
        <taxon>Clostridia</taxon>
        <taxon>Lachnospirales</taxon>
        <taxon>Lachnospiraceae</taxon>
        <taxon>Dorea</taxon>
    </lineage>
</organism>
<reference evidence="2" key="2">
    <citation type="submission" date="2021-04" db="EMBL/GenBank/DDBJ databases">
        <authorList>
            <person name="Gilroy R."/>
        </authorList>
    </citation>
    <scope>NUCLEOTIDE SEQUENCE</scope>
    <source>
        <strain evidence="2">ChiSxjej1B13-11762</strain>
    </source>
</reference>
<accession>A0A9D1R9P8</accession>
<sequence length="66" mass="7703">MGNTDKNADEIIEETMKEIYDDLDRDKVFEEEPDEDEASFQEEPETEQALTDTQSEDDLDLDDLED</sequence>
<evidence type="ECO:0000313" key="3">
    <source>
        <dbReference type="Proteomes" id="UP000824263"/>
    </source>
</evidence>
<gene>
    <name evidence="2" type="ORF">H9873_05990</name>
</gene>
<dbReference type="Proteomes" id="UP000824263">
    <property type="component" value="Unassembled WGS sequence"/>
</dbReference>
<comment type="caution">
    <text evidence="2">The sequence shown here is derived from an EMBL/GenBank/DDBJ whole genome shotgun (WGS) entry which is preliminary data.</text>
</comment>
<protein>
    <submittedName>
        <fullName evidence="2">Uncharacterized protein</fullName>
    </submittedName>
</protein>
<feature type="compositionally biased region" description="Acidic residues" evidence="1">
    <location>
        <begin position="31"/>
        <end position="46"/>
    </location>
</feature>
<dbReference type="EMBL" id="DXGF01000110">
    <property type="protein sequence ID" value="HIW83854.1"/>
    <property type="molecule type" value="Genomic_DNA"/>
</dbReference>
<evidence type="ECO:0000313" key="2">
    <source>
        <dbReference type="EMBL" id="HIW83854.1"/>
    </source>
</evidence>
<feature type="non-terminal residue" evidence="2">
    <location>
        <position position="66"/>
    </location>
</feature>